<feature type="region of interest" description="Disordered" evidence="1">
    <location>
        <begin position="1"/>
        <end position="33"/>
    </location>
</feature>
<dbReference type="Proteomes" id="UP000002640">
    <property type="component" value="Unassembled WGS sequence"/>
</dbReference>
<dbReference type="EMBL" id="JH159152">
    <property type="protein sequence ID" value="EGZ24779.1"/>
    <property type="molecule type" value="Genomic_DNA"/>
</dbReference>
<proteinExistence type="predicted"/>
<dbReference type="InParanoid" id="G4YS78"/>
<dbReference type="GeneID" id="20648667"/>
<sequence length="257" mass="28567">MPTDTAYKQAIRPNSPNSSQFTPSQPAPSSQVEKETLPSIIAHAVPWLATKDDWRAYLDSENQALKSKCCEWIEGTIYIVEPLSQEHESFTDVVKGTLFNQYAFFAYLQPFGSAAIPGHPGLHDYEADACYSPRQFTGGPLPSGVQDYLSWYTLVVEVGKSRGWGDDAGMLGWKALGWSQFPGYKLYPVERDDDLPVLNPVPVVGPQTLVTFDSRVLLGLPPGADIPRSPYSRARFPDPTFTLDLSDVLEKARRPWV</sequence>
<keyword evidence="3" id="KW-1185">Reference proteome</keyword>
<reference evidence="2 3" key="1">
    <citation type="journal article" date="2006" name="Science">
        <title>Phytophthora genome sequences uncover evolutionary origins and mechanisms of pathogenesis.</title>
        <authorList>
            <person name="Tyler B.M."/>
            <person name="Tripathy S."/>
            <person name="Zhang X."/>
            <person name="Dehal P."/>
            <person name="Jiang R.H."/>
            <person name="Aerts A."/>
            <person name="Arredondo F.D."/>
            <person name="Baxter L."/>
            <person name="Bensasson D."/>
            <person name="Beynon J.L."/>
            <person name="Chapman J."/>
            <person name="Damasceno C.M."/>
            <person name="Dorrance A.E."/>
            <person name="Dou D."/>
            <person name="Dickerman A.W."/>
            <person name="Dubchak I.L."/>
            <person name="Garbelotto M."/>
            <person name="Gijzen M."/>
            <person name="Gordon S.G."/>
            <person name="Govers F."/>
            <person name="Grunwald N.J."/>
            <person name="Huang W."/>
            <person name="Ivors K.L."/>
            <person name="Jones R.W."/>
            <person name="Kamoun S."/>
            <person name="Krampis K."/>
            <person name="Lamour K.H."/>
            <person name="Lee M.K."/>
            <person name="McDonald W.H."/>
            <person name="Medina M."/>
            <person name="Meijer H.J."/>
            <person name="Nordberg E.K."/>
            <person name="Maclean D.J."/>
            <person name="Ospina-Giraldo M.D."/>
            <person name="Morris P.F."/>
            <person name="Phuntumart V."/>
            <person name="Putnam N.H."/>
            <person name="Rash S."/>
            <person name="Rose J.K."/>
            <person name="Sakihama Y."/>
            <person name="Salamov A.A."/>
            <person name="Savidor A."/>
            <person name="Scheuring C.F."/>
            <person name="Smith B.M."/>
            <person name="Sobral B.W."/>
            <person name="Terry A."/>
            <person name="Torto-Alalibo T.A."/>
            <person name="Win J."/>
            <person name="Xu Z."/>
            <person name="Zhang H."/>
            <person name="Grigoriev I.V."/>
            <person name="Rokhsar D.S."/>
            <person name="Boore J.L."/>
        </authorList>
    </citation>
    <scope>NUCLEOTIDE SEQUENCE [LARGE SCALE GENOMIC DNA]</scope>
    <source>
        <strain evidence="2 3">P6497</strain>
    </source>
</reference>
<protein>
    <submittedName>
        <fullName evidence="2">Uncharacterized protein</fullName>
    </submittedName>
</protein>
<dbReference type="KEGG" id="psoj:PHYSODRAFT_344793"/>
<evidence type="ECO:0000256" key="1">
    <source>
        <dbReference type="SAM" id="MobiDB-lite"/>
    </source>
</evidence>
<evidence type="ECO:0000313" key="2">
    <source>
        <dbReference type="EMBL" id="EGZ24779.1"/>
    </source>
</evidence>
<accession>G4YS78</accession>
<dbReference type="AlphaFoldDB" id="G4YS78"/>
<name>G4YS78_PHYSP</name>
<gene>
    <name evidence="2" type="ORF">PHYSODRAFT_344793</name>
</gene>
<dbReference type="RefSeq" id="XP_009520067.1">
    <property type="nucleotide sequence ID" value="XM_009521772.1"/>
</dbReference>
<organism evidence="2 3">
    <name type="scientific">Phytophthora sojae (strain P6497)</name>
    <name type="common">Soybean stem and root rot agent</name>
    <name type="synonym">Phytophthora megasperma f. sp. glycines</name>
    <dbReference type="NCBI Taxonomy" id="1094619"/>
    <lineage>
        <taxon>Eukaryota</taxon>
        <taxon>Sar</taxon>
        <taxon>Stramenopiles</taxon>
        <taxon>Oomycota</taxon>
        <taxon>Peronosporomycetes</taxon>
        <taxon>Peronosporales</taxon>
        <taxon>Peronosporaceae</taxon>
        <taxon>Phytophthora</taxon>
    </lineage>
</organism>
<feature type="compositionally biased region" description="Polar residues" evidence="1">
    <location>
        <begin position="12"/>
        <end position="31"/>
    </location>
</feature>
<evidence type="ECO:0000313" key="3">
    <source>
        <dbReference type="Proteomes" id="UP000002640"/>
    </source>
</evidence>